<proteinExistence type="predicted"/>
<organism evidence="1 2">
    <name type="scientific">Streptomyces pratens</name>
    <dbReference type="NCBI Taxonomy" id="887456"/>
    <lineage>
        <taxon>Bacteria</taxon>
        <taxon>Bacillati</taxon>
        <taxon>Actinomycetota</taxon>
        <taxon>Actinomycetes</taxon>
        <taxon>Kitasatosporales</taxon>
        <taxon>Streptomycetaceae</taxon>
        <taxon>Streptomyces</taxon>
    </lineage>
</organism>
<evidence type="ECO:0008006" key="3">
    <source>
        <dbReference type="Google" id="ProtNLM"/>
    </source>
</evidence>
<evidence type="ECO:0000313" key="1">
    <source>
        <dbReference type="EMBL" id="MFC6059874.1"/>
    </source>
</evidence>
<gene>
    <name evidence="1" type="ORF">ACFP50_32075</name>
</gene>
<name>A0ABW1M817_9ACTN</name>
<comment type="caution">
    <text evidence="1">The sequence shown here is derived from an EMBL/GenBank/DDBJ whole genome shotgun (WGS) entry which is preliminary data.</text>
</comment>
<feature type="non-terminal residue" evidence="1">
    <location>
        <position position="1"/>
    </location>
</feature>
<protein>
    <recommendedName>
        <fullName evidence="3">PASTA domain-containing protein</fullName>
    </recommendedName>
</protein>
<dbReference type="EMBL" id="JBHSPT010000101">
    <property type="protein sequence ID" value="MFC6059874.1"/>
    <property type="molecule type" value="Genomic_DNA"/>
</dbReference>
<dbReference type="Proteomes" id="UP001596242">
    <property type="component" value="Unassembled WGS sequence"/>
</dbReference>
<reference evidence="2" key="1">
    <citation type="journal article" date="2019" name="Int. J. Syst. Evol. Microbiol.">
        <title>The Global Catalogue of Microorganisms (GCM) 10K type strain sequencing project: providing services to taxonomists for standard genome sequencing and annotation.</title>
        <authorList>
            <consortium name="The Broad Institute Genomics Platform"/>
            <consortium name="The Broad Institute Genome Sequencing Center for Infectious Disease"/>
            <person name="Wu L."/>
            <person name="Ma J."/>
        </authorList>
    </citation>
    <scope>NUCLEOTIDE SEQUENCE [LARGE SCALE GENOMIC DNA]</scope>
    <source>
        <strain evidence="2">JCM 12763</strain>
    </source>
</reference>
<sequence>DTVRKALVDQGFKKSVVEHGERHGIDVEIVERNPADKGFVPQVKRSYLVGGLDGPVVRSRGPETPGMAFKRLPSMVHPTWPPGVSRRLGR</sequence>
<evidence type="ECO:0000313" key="2">
    <source>
        <dbReference type="Proteomes" id="UP001596242"/>
    </source>
</evidence>
<keyword evidence="2" id="KW-1185">Reference proteome</keyword>
<accession>A0ABW1M817</accession>